<dbReference type="SUPFAM" id="SSF46689">
    <property type="entry name" value="Homeodomain-like"/>
    <property type="match status" value="1"/>
</dbReference>
<evidence type="ECO:0000313" key="6">
    <source>
        <dbReference type="Proteomes" id="UP001162131"/>
    </source>
</evidence>
<dbReference type="PROSITE" id="PS51294">
    <property type="entry name" value="HTH_MYB"/>
    <property type="match status" value="1"/>
</dbReference>
<comment type="caution">
    <text evidence="5">The sequence shown here is derived from an EMBL/GenBank/DDBJ whole genome shotgun (WGS) entry which is preliminary data.</text>
</comment>
<dbReference type="Pfam" id="PF00249">
    <property type="entry name" value="Myb_DNA-binding"/>
    <property type="match status" value="1"/>
</dbReference>
<dbReference type="InterPro" id="IPR017930">
    <property type="entry name" value="Myb_dom"/>
</dbReference>
<dbReference type="InterPro" id="IPR001005">
    <property type="entry name" value="SANT/Myb"/>
</dbReference>
<reference evidence="5" key="1">
    <citation type="submission" date="2021-09" db="EMBL/GenBank/DDBJ databases">
        <authorList>
            <consortium name="AG Swart"/>
            <person name="Singh M."/>
            <person name="Singh A."/>
            <person name="Seah K."/>
            <person name="Emmerich C."/>
        </authorList>
    </citation>
    <scope>NUCLEOTIDE SEQUENCE</scope>
    <source>
        <strain evidence="5">ATCC30299</strain>
    </source>
</reference>
<proteinExistence type="predicted"/>
<organism evidence="5 6">
    <name type="scientific">Blepharisma stoltei</name>
    <dbReference type="NCBI Taxonomy" id="1481888"/>
    <lineage>
        <taxon>Eukaryota</taxon>
        <taxon>Sar</taxon>
        <taxon>Alveolata</taxon>
        <taxon>Ciliophora</taxon>
        <taxon>Postciliodesmatophora</taxon>
        <taxon>Heterotrichea</taxon>
        <taxon>Heterotrichida</taxon>
        <taxon>Blepharismidae</taxon>
        <taxon>Blepharisma</taxon>
    </lineage>
</organism>
<dbReference type="PANTHER" id="PTHR12802">
    <property type="entry name" value="SWI/SNF COMPLEX-RELATED"/>
    <property type="match status" value="1"/>
</dbReference>
<dbReference type="Proteomes" id="UP001162131">
    <property type="component" value="Unassembled WGS sequence"/>
</dbReference>
<keyword evidence="1" id="KW-0539">Nucleus</keyword>
<name>A0AAU9IU71_9CILI</name>
<sequence length="113" mass="13100">MKAIAAGKWSDEEHKTYEEAVKEGLSWKEVARRVGTRSETQCRSHHQKMKVRKLPSKMKDKSTQYESQLDSLSWEYVRPDEPKYEVSSPSTDVSVSYESGVYYTEALPEFCVK</sequence>
<feature type="domain" description="Myb-like" evidence="3">
    <location>
        <begin position="7"/>
        <end position="50"/>
    </location>
</feature>
<dbReference type="InterPro" id="IPR009057">
    <property type="entry name" value="Homeodomain-like_sf"/>
</dbReference>
<dbReference type="EMBL" id="CAJZBQ010000009">
    <property type="protein sequence ID" value="CAG9313030.1"/>
    <property type="molecule type" value="Genomic_DNA"/>
</dbReference>
<accession>A0AAU9IU71</accession>
<dbReference type="SMART" id="SM00717">
    <property type="entry name" value="SANT"/>
    <property type="match status" value="1"/>
</dbReference>
<dbReference type="PROSITE" id="PS50090">
    <property type="entry name" value="MYB_LIKE"/>
    <property type="match status" value="1"/>
</dbReference>
<evidence type="ECO:0000313" key="5">
    <source>
        <dbReference type="EMBL" id="CAG9313030.1"/>
    </source>
</evidence>
<dbReference type="AlphaFoldDB" id="A0AAU9IU71"/>
<evidence type="ECO:0000256" key="2">
    <source>
        <dbReference type="SAM" id="MobiDB-lite"/>
    </source>
</evidence>
<feature type="compositionally biased region" description="Basic residues" evidence="2">
    <location>
        <begin position="43"/>
        <end position="56"/>
    </location>
</feature>
<evidence type="ECO:0000256" key="1">
    <source>
        <dbReference type="ARBA" id="ARBA00023242"/>
    </source>
</evidence>
<protein>
    <submittedName>
        <fullName evidence="5">Uncharacterized protein</fullName>
    </submittedName>
</protein>
<feature type="domain" description="HTH myb-type" evidence="4">
    <location>
        <begin position="1"/>
        <end position="54"/>
    </location>
</feature>
<dbReference type="CDD" id="cd00167">
    <property type="entry name" value="SANT"/>
    <property type="match status" value="1"/>
</dbReference>
<dbReference type="Gene3D" id="1.10.10.60">
    <property type="entry name" value="Homeodomain-like"/>
    <property type="match status" value="1"/>
</dbReference>
<feature type="region of interest" description="Disordered" evidence="2">
    <location>
        <begin position="36"/>
        <end position="62"/>
    </location>
</feature>
<gene>
    <name evidence="5" type="ORF">BSTOLATCC_MIC7815</name>
</gene>
<keyword evidence="6" id="KW-1185">Reference proteome</keyword>
<evidence type="ECO:0000259" key="3">
    <source>
        <dbReference type="PROSITE" id="PS50090"/>
    </source>
</evidence>
<evidence type="ECO:0000259" key="4">
    <source>
        <dbReference type="PROSITE" id="PS51294"/>
    </source>
</evidence>